<dbReference type="CDD" id="cd14789">
    <property type="entry name" value="Tiki"/>
    <property type="match status" value="1"/>
</dbReference>
<dbReference type="PANTHER" id="PTHR31120:SF6">
    <property type="entry name" value="METALLOPROTEASE TIKI HOMOLOG"/>
    <property type="match status" value="1"/>
</dbReference>
<keyword evidence="14" id="KW-1185">Reference proteome</keyword>
<dbReference type="RefSeq" id="WP_072785574.1">
    <property type="nucleotide sequence ID" value="NZ_FQZH01000005.1"/>
</dbReference>
<dbReference type="GO" id="GO:0004222">
    <property type="term" value="F:metalloendopeptidase activity"/>
    <property type="evidence" value="ECO:0007669"/>
    <property type="project" value="TreeGrafter"/>
</dbReference>
<dbReference type="GO" id="GO:0006508">
    <property type="term" value="P:proteolysis"/>
    <property type="evidence" value="ECO:0007669"/>
    <property type="project" value="UniProtKB-KW"/>
</dbReference>
<keyword evidence="8" id="KW-0378">Hydrolase</keyword>
<protein>
    <recommendedName>
        <fullName evidence="15">TraB family protein</fullName>
    </recommendedName>
</protein>
<proteinExistence type="predicted"/>
<dbReference type="OrthoDB" id="9798714at2"/>
<evidence type="ECO:0000256" key="12">
    <source>
        <dbReference type="ARBA" id="ARBA00023180"/>
    </source>
</evidence>
<evidence type="ECO:0000256" key="7">
    <source>
        <dbReference type="ARBA" id="ARBA00022729"/>
    </source>
</evidence>
<evidence type="ECO:0000256" key="11">
    <source>
        <dbReference type="ARBA" id="ARBA00023136"/>
    </source>
</evidence>
<evidence type="ECO:0000256" key="8">
    <source>
        <dbReference type="ARBA" id="ARBA00022801"/>
    </source>
</evidence>
<dbReference type="GO" id="GO:0016020">
    <property type="term" value="C:membrane"/>
    <property type="evidence" value="ECO:0007669"/>
    <property type="project" value="UniProtKB-SubCell"/>
</dbReference>
<gene>
    <name evidence="13" type="ORF">SAMN05444337_2495</name>
</gene>
<dbReference type="GO" id="GO:0046872">
    <property type="term" value="F:metal ion binding"/>
    <property type="evidence" value="ECO:0007669"/>
    <property type="project" value="UniProtKB-KW"/>
</dbReference>
<evidence type="ECO:0000256" key="9">
    <source>
        <dbReference type="ARBA" id="ARBA00022989"/>
    </source>
</evidence>
<keyword evidence="5" id="KW-0812">Transmembrane</keyword>
<dbReference type="Pfam" id="PF01963">
    <property type="entry name" value="TraB_PrgY_gumN"/>
    <property type="match status" value="1"/>
</dbReference>
<dbReference type="PANTHER" id="PTHR31120">
    <property type="entry name" value="METALLOPROTEASE TIKI"/>
    <property type="match status" value="1"/>
</dbReference>
<dbReference type="GO" id="GO:0030178">
    <property type="term" value="P:negative regulation of Wnt signaling pathway"/>
    <property type="evidence" value="ECO:0007669"/>
    <property type="project" value="InterPro"/>
</dbReference>
<evidence type="ECO:0000256" key="5">
    <source>
        <dbReference type="ARBA" id="ARBA00022692"/>
    </source>
</evidence>
<evidence type="ECO:0000256" key="3">
    <source>
        <dbReference type="ARBA" id="ARBA00004479"/>
    </source>
</evidence>
<evidence type="ECO:0000256" key="2">
    <source>
        <dbReference type="ARBA" id="ARBA00001941"/>
    </source>
</evidence>
<name>A0A1M6LHP2_9FLAO</name>
<organism evidence="13 14">
    <name type="scientific">Flavobacterium haoranii</name>
    <dbReference type="NCBI Taxonomy" id="683124"/>
    <lineage>
        <taxon>Bacteria</taxon>
        <taxon>Pseudomonadati</taxon>
        <taxon>Bacteroidota</taxon>
        <taxon>Flavobacteriia</taxon>
        <taxon>Flavobacteriales</taxon>
        <taxon>Flavobacteriaceae</taxon>
        <taxon>Flavobacterium</taxon>
    </lineage>
</organism>
<dbReference type="AlphaFoldDB" id="A0A1M6LHP2"/>
<dbReference type="EMBL" id="FQZH01000005">
    <property type="protein sequence ID" value="SHJ70710.1"/>
    <property type="molecule type" value="Genomic_DNA"/>
</dbReference>
<keyword evidence="7" id="KW-0732">Signal</keyword>
<evidence type="ECO:0000256" key="4">
    <source>
        <dbReference type="ARBA" id="ARBA00022670"/>
    </source>
</evidence>
<dbReference type="Proteomes" id="UP000184232">
    <property type="component" value="Unassembled WGS sequence"/>
</dbReference>
<evidence type="ECO:0000256" key="6">
    <source>
        <dbReference type="ARBA" id="ARBA00022723"/>
    </source>
</evidence>
<comment type="subcellular location">
    <subcellularLocation>
        <location evidence="3">Membrane</location>
        <topology evidence="3">Single-pass type I membrane protein</topology>
    </subcellularLocation>
</comment>
<evidence type="ECO:0000256" key="1">
    <source>
        <dbReference type="ARBA" id="ARBA00001936"/>
    </source>
</evidence>
<evidence type="ECO:0008006" key="15">
    <source>
        <dbReference type="Google" id="ProtNLM"/>
    </source>
</evidence>
<sequence length="288" mass="33217">MVQIIIKFTQLAIFFLLLLFSTFSNAQKLENSLLWKVSGKNLKKPSYVFGTMHLICDPTLTPKTLRALDKTSQLYLEIDLTDEPSILNASEDFFMENNETIEDLLTEEEYKKLDVFLKKYMSVSIELLNNVKPINISYLLYPFFLECDAESIESQLVKVTKEQNELTFGLESNEDHNAVVDNYSNRDQLLELLELSNQDDETLKREAKQMAKIYLAEDIEQMYANSNEENAQFNEAILNDRNKKWIPVMEKAMKDKPTFFGVGAAHLAGEEGVIKLLRKQGYKVEPVK</sequence>
<keyword evidence="6" id="KW-0479">Metal-binding</keyword>
<evidence type="ECO:0000313" key="14">
    <source>
        <dbReference type="Proteomes" id="UP000184232"/>
    </source>
</evidence>
<dbReference type="InterPro" id="IPR002816">
    <property type="entry name" value="TraB/PrgY/GumN_fam"/>
</dbReference>
<evidence type="ECO:0000313" key="13">
    <source>
        <dbReference type="EMBL" id="SHJ70710.1"/>
    </source>
</evidence>
<keyword evidence="11" id="KW-0472">Membrane</keyword>
<keyword evidence="12" id="KW-0325">Glycoprotein</keyword>
<reference evidence="13 14" key="1">
    <citation type="submission" date="2016-11" db="EMBL/GenBank/DDBJ databases">
        <authorList>
            <person name="Jaros S."/>
            <person name="Januszkiewicz K."/>
            <person name="Wedrychowicz H."/>
        </authorList>
    </citation>
    <scope>NUCLEOTIDE SEQUENCE [LARGE SCALE GENOMIC DNA]</scope>
    <source>
        <strain evidence="13 14">DSM 22807</strain>
    </source>
</reference>
<dbReference type="STRING" id="683124.SAMN05444337_2495"/>
<dbReference type="InterPro" id="IPR040230">
    <property type="entry name" value="TIKI1/2-like"/>
</dbReference>
<evidence type="ECO:0000256" key="10">
    <source>
        <dbReference type="ARBA" id="ARBA00023049"/>
    </source>
</evidence>
<keyword evidence="4" id="KW-0645">Protease</keyword>
<comment type="cofactor">
    <cofactor evidence="1">
        <name>Mn(2+)</name>
        <dbReference type="ChEBI" id="CHEBI:29035"/>
    </cofactor>
</comment>
<keyword evidence="10" id="KW-0482">Metalloprotease</keyword>
<keyword evidence="9" id="KW-1133">Transmembrane helix</keyword>
<comment type="cofactor">
    <cofactor evidence="2">
        <name>Co(2+)</name>
        <dbReference type="ChEBI" id="CHEBI:48828"/>
    </cofactor>
</comment>
<accession>A0A1M6LHP2</accession>